<dbReference type="Pfam" id="PF03466">
    <property type="entry name" value="LysR_substrate"/>
    <property type="match status" value="1"/>
</dbReference>
<dbReference type="InterPro" id="IPR005119">
    <property type="entry name" value="LysR_subst-bd"/>
</dbReference>
<evidence type="ECO:0000313" key="7">
    <source>
        <dbReference type="Proteomes" id="UP001595593"/>
    </source>
</evidence>
<evidence type="ECO:0000256" key="2">
    <source>
        <dbReference type="ARBA" id="ARBA00023015"/>
    </source>
</evidence>
<dbReference type="InterPro" id="IPR036388">
    <property type="entry name" value="WH-like_DNA-bd_sf"/>
</dbReference>
<dbReference type="InterPro" id="IPR058163">
    <property type="entry name" value="LysR-type_TF_proteobact-type"/>
</dbReference>
<dbReference type="Gene3D" id="3.40.190.290">
    <property type="match status" value="1"/>
</dbReference>
<dbReference type="Proteomes" id="UP001595593">
    <property type="component" value="Unassembled WGS sequence"/>
</dbReference>
<accession>A0ABV7G025</accession>
<dbReference type="PANTHER" id="PTHR30537:SF72">
    <property type="entry name" value="LYSR FAMILY TRANSCRIPTIONAL REGULATOR"/>
    <property type="match status" value="1"/>
</dbReference>
<dbReference type="PANTHER" id="PTHR30537">
    <property type="entry name" value="HTH-TYPE TRANSCRIPTIONAL REGULATOR"/>
    <property type="match status" value="1"/>
</dbReference>
<evidence type="ECO:0000256" key="3">
    <source>
        <dbReference type="ARBA" id="ARBA00023125"/>
    </source>
</evidence>
<name>A0ABV7G025_9PROT</name>
<dbReference type="InterPro" id="IPR036390">
    <property type="entry name" value="WH_DNA-bd_sf"/>
</dbReference>
<dbReference type="CDD" id="cd08472">
    <property type="entry name" value="PBP2_CrgA_like_3"/>
    <property type="match status" value="1"/>
</dbReference>
<dbReference type="PROSITE" id="PS50931">
    <property type="entry name" value="HTH_LYSR"/>
    <property type="match status" value="1"/>
</dbReference>
<dbReference type="InterPro" id="IPR000847">
    <property type="entry name" value="LysR_HTH_N"/>
</dbReference>
<dbReference type="SUPFAM" id="SSF46785">
    <property type="entry name" value="Winged helix' DNA-binding domain"/>
    <property type="match status" value="1"/>
</dbReference>
<keyword evidence="3" id="KW-0238">DNA-binding</keyword>
<sequence>MDKLEVMRLLTRIVERRSFSAAAGDLAVPRSTATEAIKQLEARLGVRLLDRTTRHVSPTLDGEAYYRRCVAILAEIEDAEGGFADRQPRGVLRIDVHGNMFRQLVLPRLPEFLTCYPEIGLRIGEGDRLVDLVREGVDCVVRAGLPAGNGMIARRLGELPEATAASPGYLARHGTPRSPDELAGHQMIGFLSSASGEVLPLEFTRDGQVQEVRLPGRLTVTGSDTSAALARLGYGLVQAPRYRFEADFRSGTLLEVLPDFPPSPTPVSALYPQSRQLSPRVRVFVDWLVQVFRSVPQQMARGTATAATGGADQKAKSY</sequence>
<dbReference type="SUPFAM" id="SSF53850">
    <property type="entry name" value="Periplasmic binding protein-like II"/>
    <property type="match status" value="1"/>
</dbReference>
<dbReference type="Gene3D" id="1.10.10.10">
    <property type="entry name" value="Winged helix-like DNA-binding domain superfamily/Winged helix DNA-binding domain"/>
    <property type="match status" value="1"/>
</dbReference>
<evidence type="ECO:0000256" key="1">
    <source>
        <dbReference type="ARBA" id="ARBA00009437"/>
    </source>
</evidence>
<evidence type="ECO:0000313" key="6">
    <source>
        <dbReference type="EMBL" id="MFC3126032.1"/>
    </source>
</evidence>
<keyword evidence="7" id="KW-1185">Reference proteome</keyword>
<evidence type="ECO:0000256" key="4">
    <source>
        <dbReference type="ARBA" id="ARBA00023163"/>
    </source>
</evidence>
<reference evidence="7" key="1">
    <citation type="journal article" date="2019" name="Int. J. Syst. Evol. Microbiol.">
        <title>The Global Catalogue of Microorganisms (GCM) 10K type strain sequencing project: providing services to taxonomists for standard genome sequencing and annotation.</title>
        <authorList>
            <consortium name="The Broad Institute Genomics Platform"/>
            <consortium name="The Broad Institute Genome Sequencing Center for Infectious Disease"/>
            <person name="Wu L."/>
            <person name="Ma J."/>
        </authorList>
    </citation>
    <scope>NUCLEOTIDE SEQUENCE [LARGE SCALE GENOMIC DNA]</scope>
    <source>
        <strain evidence="7">KCTC 52094</strain>
    </source>
</reference>
<comment type="similarity">
    <text evidence="1">Belongs to the LysR transcriptional regulatory family.</text>
</comment>
<feature type="domain" description="HTH lysR-type" evidence="5">
    <location>
        <begin position="1"/>
        <end position="59"/>
    </location>
</feature>
<proteinExistence type="inferred from homology"/>
<protein>
    <submittedName>
        <fullName evidence="6">LysR family transcriptional regulator</fullName>
    </submittedName>
</protein>
<evidence type="ECO:0000259" key="5">
    <source>
        <dbReference type="PROSITE" id="PS50931"/>
    </source>
</evidence>
<keyword evidence="2" id="KW-0805">Transcription regulation</keyword>
<organism evidence="6 7">
    <name type="scientific">Teichococcus globiformis</name>
    <dbReference type="NCBI Taxonomy" id="2307229"/>
    <lineage>
        <taxon>Bacteria</taxon>
        <taxon>Pseudomonadati</taxon>
        <taxon>Pseudomonadota</taxon>
        <taxon>Alphaproteobacteria</taxon>
        <taxon>Acetobacterales</taxon>
        <taxon>Roseomonadaceae</taxon>
        <taxon>Roseomonas</taxon>
    </lineage>
</organism>
<dbReference type="EMBL" id="JBHRTN010000012">
    <property type="protein sequence ID" value="MFC3126032.1"/>
    <property type="molecule type" value="Genomic_DNA"/>
</dbReference>
<keyword evidence="4" id="KW-0804">Transcription</keyword>
<dbReference type="RefSeq" id="WP_379597117.1">
    <property type="nucleotide sequence ID" value="NZ_JBHRTN010000012.1"/>
</dbReference>
<comment type="caution">
    <text evidence="6">The sequence shown here is derived from an EMBL/GenBank/DDBJ whole genome shotgun (WGS) entry which is preliminary data.</text>
</comment>
<dbReference type="Pfam" id="PF00126">
    <property type="entry name" value="HTH_1"/>
    <property type="match status" value="1"/>
</dbReference>
<gene>
    <name evidence="6" type="ORF">ACFOD4_13265</name>
</gene>